<dbReference type="EMBL" id="BTCL01000004">
    <property type="protein sequence ID" value="GMK44333.1"/>
    <property type="molecule type" value="Genomic_DNA"/>
</dbReference>
<evidence type="ECO:0000259" key="8">
    <source>
        <dbReference type="Pfam" id="PF05504"/>
    </source>
</evidence>
<reference evidence="10 11" key="1">
    <citation type="submission" date="2023-05" db="EMBL/GenBank/DDBJ databases">
        <title>Draft genome of Paenibacillus sp. CCS26.</title>
        <authorList>
            <person name="Akita H."/>
            <person name="Shinto Y."/>
            <person name="Kimura Z."/>
        </authorList>
    </citation>
    <scope>NUCLEOTIDE SEQUENCE [LARGE SCALE GENOMIC DNA]</scope>
    <source>
        <strain evidence="10 11">CCS26</strain>
    </source>
</reference>
<dbReference type="RefSeq" id="WP_317979351.1">
    <property type="nucleotide sequence ID" value="NZ_BTCL01000004.1"/>
</dbReference>
<dbReference type="NCBIfam" id="TIGR02887">
    <property type="entry name" value="spore_ger_x_C"/>
    <property type="match status" value="1"/>
</dbReference>
<evidence type="ECO:0000256" key="5">
    <source>
        <dbReference type="ARBA" id="ARBA00023136"/>
    </source>
</evidence>
<keyword evidence="4" id="KW-0732">Signal</keyword>
<evidence type="ECO:0000256" key="4">
    <source>
        <dbReference type="ARBA" id="ARBA00022729"/>
    </source>
</evidence>
<organism evidence="10 11">
    <name type="scientific">Paenibacillus glycanilyticus</name>
    <dbReference type="NCBI Taxonomy" id="126569"/>
    <lineage>
        <taxon>Bacteria</taxon>
        <taxon>Bacillati</taxon>
        <taxon>Bacillota</taxon>
        <taxon>Bacilli</taxon>
        <taxon>Bacillales</taxon>
        <taxon>Paenibacillaceae</taxon>
        <taxon>Paenibacillus</taxon>
    </lineage>
</organism>
<evidence type="ECO:0000313" key="11">
    <source>
        <dbReference type="Proteomes" id="UP001285921"/>
    </source>
</evidence>
<dbReference type="PANTHER" id="PTHR35789:SF1">
    <property type="entry name" value="SPORE GERMINATION PROTEIN B3"/>
    <property type="match status" value="1"/>
</dbReference>
<dbReference type="Proteomes" id="UP001285921">
    <property type="component" value="Unassembled WGS sequence"/>
</dbReference>
<dbReference type="PANTHER" id="PTHR35789">
    <property type="entry name" value="SPORE GERMINATION PROTEIN B3"/>
    <property type="match status" value="1"/>
</dbReference>
<sequence>MRLKRLGLIASILLLLPLYGCWDRRELNDRLFELGSGVDLIEDGKILMVGQFMIPAKSGDTGSGEKQSYFIETGTGKNAFDGLFDMQLKLSRRITRAHRHNIYIGEKMAMSGISNFLDSVTRDPDSRIRSDIWVVKGGTALEFMQMTFPLEKMPAIALSKSRQIIGKKIGNSVLEILIAENVEGNGPTLPTVEVFYDRKLRKKTFHVYGRAILNRKQQLAGYYDAMESAYRLWVIGETKRIPITVQMANGQGTFSVEVQRATCQIRTEAKDGQVNINVELKGGAIVQESNTSWDLRQTNRLQTYEAELNRHVEAAVSSIIQKAQKEFKVDVFLFGRTLSRQHPEQWTALNTRWEQAFSGAKVSVHSHVKIKQIGLQGPPPNHEEP</sequence>
<evidence type="ECO:0000256" key="2">
    <source>
        <dbReference type="ARBA" id="ARBA00007886"/>
    </source>
</evidence>
<evidence type="ECO:0000313" key="10">
    <source>
        <dbReference type="EMBL" id="GMK44333.1"/>
    </source>
</evidence>
<dbReference type="InterPro" id="IPR038501">
    <property type="entry name" value="Spore_GerAC_C_sf"/>
</dbReference>
<feature type="domain" description="Spore germination GerAC-like C-terminal" evidence="8">
    <location>
        <begin position="209"/>
        <end position="374"/>
    </location>
</feature>
<comment type="caution">
    <text evidence="10">The sequence shown here is derived from an EMBL/GenBank/DDBJ whole genome shotgun (WGS) entry which is preliminary data.</text>
</comment>
<dbReference type="Gene3D" id="3.30.300.210">
    <property type="entry name" value="Nutrient germinant receptor protein C, domain 3"/>
    <property type="match status" value="1"/>
</dbReference>
<dbReference type="Pfam" id="PF25198">
    <property type="entry name" value="Spore_GerAC_N"/>
    <property type="match status" value="1"/>
</dbReference>
<dbReference type="Pfam" id="PF05504">
    <property type="entry name" value="Spore_GerAC"/>
    <property type="match status" value="1"/>
</dbReference>
<evidence type="ECO:0000256" key="6">
    <source>
        <dbReference type="ARBA" id="ARBA00023139"/>
    </source>
</evidence>
<evidence type="ECO:0000256" key="3">
    <source>
        <dbReference type="ARBA" id="ARBA00022544"/>
    </source>
</evidence>
<dbReference type="InterPro" id="IPR057336">
    <property type="entry name" value="GerAC_N"/>
</dbReference>
<comment type="similarity">
    <text evidence="2">Belongs to the GerABKC lipoprotein family.</text>
</comment>
<comment type="subcellular location">
    <subcellularLocation>
        <location evidence="1">Membrane</location>
        <topology evidence="1">Lipid-anchor</topology>
    </subcellularLocation>
</comment>
<dbReference type="InterPro" id="IPR008844">
    <property type="entry name" value="Spore_GerAC-like"/>
</dbReference>
<name>A0ABQ6NIF8_9BACL</name>
<accession>A0ABQ6NIF8</accession>
<dbReference type="InterPro" id="IPR046953">
    <property type="entry name" value="Spore_GerAC-like_C"/>
</dbReference>
<evidence type="ECO:0000256" key="1">
    <source>
        <dbReference type="ARBA" id="ARBA00004635"/>
    </source>
</evidence>
<protein>
    <submittedName>
        <fullName evidence="10">Spore germination protein YfkR</fullName>
    </submittedName>
</protein>
<keyword evidence="7" id="KW-0449">Lipoprotein</keyword>
<keyword evidence="6" id="KW-0564">Palmitate</keyword>
<keyword evidence="11" id="KW-1185">Reference proteome</keyword>
<keyword evidence="3" id="KW-0309">Germination</keyword>
<evidence type="ECO:0000259" key="9">
    <source>
        <dbReference type="Pfam" id="PF25198"/>
    </source>
</evidence>
<evidence type="ECO:0000256" key="7">
    <source>
        <dbReference type="ARBA" id="ARBA00023288"/>
    </source>
</evidence>
<keyword evidence="5" id="KW-0472">Membrane</keyword>
<proteinExistence type="inferred from homology"/>
<gene>
    <name evidence="10" type="primary">yfkR_2</name>
    <name evidence="10" type="ORF">PghCCS26_14610</name>
</gene>
<feature type="domain" description="Spore germination protein N-terminal" evidence="9">
    <location>
        <begin position="23"/>
        <end position="193"/>
    </location>
</feature>